<protein>
    <submittedName>
        <fullName evidence="1">Uncharacterized protein</fullName>
    </submittedName>
</protein>
<organism evidence="1">
    <name type="scientific">Fusarium oxysporum f. sp. pisi HDV247</name>
    <dbReference type="NCBI Taxonomy" id="1080344"/>
    <lineage>
        <taxon>Eukaryota</taxon>
        <taxon>Fungi</taxon>
        <taxon>Dikarya</taxon>
        <taxon>Ascomycota</taxon>
        <taxon>Pezizomycotina</taxon>
        <taxon>Sordariomycetes</taxon>
        <taxon>Hypocreomycetidae</taxon>
        <taxon>Hypocreales</taxon>
        <taxon>Nectriaceae</taxon>
        <taxon>Fusarium</taxon>
        <taxon>Fusarium oxysporum species complex</taxon>
    </lineage>
</organism>
<reference evidence="1" key="1">
    <citation type="submission" date="2011-10" db="EMBL/GenBank/DDBJ databases">
        <title>The Genome Sequence of Fusarium oxysporum HDV247.</title>
        <authorList>
            <consortium name="The Broad Institute Genome Sequencing Platform"/>
            <person name="Ma L.-J."/>
            <person name="Gale L.R."/>
            <person name="Schwartz D.C."/>
            <person name="Zhou S."/>
            <person name="Corby-Kistler H."/>
            <person name="Young S.K."/>
            <person name="Zeng Q."/>
            <person name="Gargeya S."/>
            <person name="Fitzgerald M."/>
            <person name="Haas B."/>
            <person name="Abouelleil A."/>
            <person name="Alvarado L."/>
            <person name="Arachchi H.M."/>
            <person name="Berlin A."/>
            <person name="Brown A."/>
            <person name="Chapman S.B."/>
            <person name="Chen Z."/>
            <person name="Dunbar C."/>
            <person name="Freedman E."/>
            <person name="Gearin G."/>
            <person name="Goldberg J."/>
            <person name="Griggs A."/>
            <person name="Gujja S."/>
            <person name="Heiman D."/>
            <person name="Howarth C."/>
            <person name="Larson L."/>
            <person name="Lui A."/>
            <person name="MacDonald P.J.P."/>
            <person name="Montmayeur A."/>
            <person name="Murphy C."/>
            <person name="Neiman D."/>
            <person name="Pearson M."/>
            <person name="Priest M."/>
            <person name="Roberts A."/>
            <person name="Saif S."/>
            <person name="Shea T."/>
            <person name="Shenoy N."/>
            <person name="Sisk P."/>
            <person name="Stolte C."/>
            <person name="Sykes S."/>
            <person name="Wortman J."/>
            <person name="Nusbaum C."/>
            <person name="Birren B."/>
        </authorList>
    </citation>
    <scope>NUCLEOTIDE SEQUENCE [LARGE SCALE GENOMIC DNA]</scope>
    <source>
        <strain evidence="1">HDV247</strain>
    </source>
</reference>
<accession>W9P0I5</accession>
<sequence length="38" mass="4180">MECKKTKPDSPSLYTIGWIAALAIEQAATRALLDEEQS</sequence>
<dbReference type="AlphaFoldDB" id="W9P0I5"/>
<dbReference type="Proteomes" id="UP000030751">
    <property type="component" value="Unassembled WGS sequence"/>
</dbReference>
<proteinExistence type="predicted"/>
<gene>
    <name evidence="1" type="ORF">FOVG_12377</name>
</gene>
<evidence type="ECO:0000313" key="1">
    <source>
        <dbReference type="EMBL" id="EXA36466.1"/>
    </source>
</evidence>
<reference evidence="1" key="2">
    <citation type="submission" date="2012-05" db="EMBL/GenBank/DDBJ databases">
        <title>Annotation of the Genome Sequence of Fusarium oxysporum HDV247.</title>
        <authorList>
            <consortium name="The Broad Institute Genomics Platform"/>
            <person name="Ma L.-J."/>
            <person name="Corby-Kistler H."/>
            <person name="Broz K."/>
            <person name="Gale L.R."/>
            <person name="Jonkers W."/>
            <person name="O'Donnell K."/>
            <person name="Ploetz R."/>
            <person name="Steinberg C."/>
            <person name="Schwartz D.C."/>
            <person name="VanEtten H."/>
            <person name="Zhou S."/>
            <person name="Young S.K."/>
            <person name="Zeng Q."/>
            <person name="Gargeya S."/>
            <person name="Fitzgerald M."/>
            <person name="Abouelleil A."/>
            <person name="Alvarado L."/>
            <person name="Chapman S.B."/>
            <person name="Gainer-Dewar J."/>
            <person name="Goldberg J."/>
            <person name="Griggs A."/>
            <person name="Gujja S."/>
            <person name="Hansen M."/>
            <person name="Howarth C."/>
            <person name="Imamovic A."/>
            <person name="Ireland A."/>
            <person name="Larimer J."/>
            <person name="McCowan C."/>
            <person name="Murphy C."/>
            <person name="Pearson M."/>
            <person name="Poon T.W."/>
            <person name="Priest M."/>
            <person name="Roberts A."/>
            <person name="Saif S."/>
            <person name="Shea T."/>
            <person name="Sykes S."/>
            <person name="Wortman J."/>
            <person name="Nusbaum C."/>
            <person name="Birren B."/>
        </authorList>
    </citation>
    <scope>NUCLEOTIDE SEQUENCE</scope>
    <source>
        <strain evidence="1">HDV247</strain>
    </source>
</reference>
<dbReference type="HOGENOM" id="CLU_3335607_0_0_1"/>
<name>W9P0I5_FUSOX</name>
<dbReference type="EMBL" id="JH650976">
    <property type="protein sequence ID" value="EXA36466.1"/>
    <property type="molecule type" value="Genomic_DNA"/>
</dbReference>